<dbReference type="GO" id="GO:0003700">
    <property type="term" value="F:DNA-binding transcription factor activity"/>
    <property type="evidence" value="ECO:0007669"/>
    <property type="project" value="InterPro"/>
</dbReference>
<dbReference type="GO" id="GO:0003677">
    <property type="term" value="F:DNA binding"/>
    <property type="evidence" value="ECO:0007669"/>
    <property type="project" value="UniProtKB-KW"/>
</dbReference>
<dbReference type="SMART" id="SM00347">
    <property type="entry name" value="HTH_MARR"/>
    <property type="match status" value="1"/>
</dbReference>
<dbReference type="Gene3D" id="1.10.10.10">
    <property type="entry name" value="Winged helix-like DNA-binding domain superfamily/Winged helix DNA-binding domain"/>
    <property type="match status" value="1"/>
</dbReference>
<evidence type="ECO:0000313" key="7">
    <source>
        <dbReference type="Proteomes" id="UP000287547"/>
    </source>
</evidence>
<feature type="compositionally biased region" description="Low complexity" evidence="4">
    <location>
        <begin position="12"/>
        <end position="25"/>
    </location>
</feature>
<reference evidence="6 7" key="1">
    <citation type="submission" date="2018-05" db="EMBL/GenBank/DDBJ databases">
        <title>Evolution of GPA BGCs.</title>
        <authorList>
            <person name="Waglechner N."/>
            <person name="Wright G.D."/>
        </authorList>
    </citation>
    <scope>NUCLEOTIDE SEQUENCE [LARGE SCALE GENOMIC DNA]</scope>
    <source>
        <strain evidence="6 7">A82846</strain>
    </source>
</reference>
<dbReference type="InterPro" id="IPR023187">
    <property type="entry name" value="Tscrpt_reg_MarR-type_CS"/>
</dbReference>
<feature type="region of interest" description="Disordered" evidence="4">
    <location>
        <begin position="1"/>
        <end position="25"/>
    </location>
</feature>
<keyword evidence="2" id="KW-0238">DNA-binding</keyword>
<dbReference type="InterPro" id="IPR036388">
    <property type="entry name" value="WH-like_DNA-bd_sf"/>
</dbReference>
<evidence type="ECO:0000256" key="2">
    <source>
        <dbReference type="ARBA" id="ARBA00023125"/>
    </source>
</evidence>
<feature type="domain" description="HTH marR-type" evidence="5">
    <location>
        <begin position="27"/>
        <end position="162"/>
    </location>
</feature>
<dbReference type="PRINTS" id="PR00598">
    <property type="entry name" value="HTHMARR"/>
</dbReference>
<protein>
    <submittedName>
        <fullName evidence="6">MarR family transcriptional regulator</fullName>
    </submittedName>
</protein>
<dbReference type="Pfam" id="PF01047">
    <property type="entry name" value="MarR"/>
    <property type="match status" value="1"/>
</dbReference>
<dbReference type="PROSITE" id="PS50995">
    <property type="entry name" value="HTH_MARR_2"/>
    <property type="match status" value="1"/>
</dbReference>
<dbReference type="GO" id="GO:0006950">
    <property type="term" value="P:response to stress"/>
    <property type="evidence" value="ECO:0007669"/>
    <property type="project" value="TreeGrafter"/>
</dbReference>
<name>A0A428Z5K0_KIBAR</name>
<dbReference type="InterPro" id="IPR000835">
    <property type="entry name" value="HTH_MarR-typ"/>
</dbReference>
<organism evidence="6 7">
    <name type="scientific">Kibdelosporangium aridum</name>
    <dbReference type="NCBI Taxonomy" id="2030"/>
    <lineage>
        <taxon>Bacteria</taxon>
        <taxon>Bacillati</taxon>
        <taxon>Actinomycetota</taxon>
        <taxon>Actinomycetes</taxon>
        <taxon>Pseudonocardiales</taxon>
        <taxon>Pseudonocardiaceae</taxon>
        <taxon>Kibdelosporangium</taxon>
    </lineage>
</organism>
<dbReference type="OrthoDB" id="5148120at2"/>
<proteinExistence type="predicted"/>
<dbReference type="InterPro" id="IPR039422">
    <property type="entry name" value="MarR/SlyA-like"/>
</dbReference>
<evidence type="ECO:0000256" key="1">
    <source>
        <dbReference type="ARBA" id="ARBA00023015"/>
    </source>
</evidence>
<dbReference type="PANTHER" id="PTHR33164:SF57">
    <property type="entry name" value="MARR-FAMILY TRANSCRIPTIONAL REGULATOR"/>
    <property type="match status" value="1"/>
</dbReference>
<dbReference type="SUPFAM" id="SSF46785">
    <property type="entry name" value="Winged helix' DNA-binding domain"/>
    <property type="match status" value="1"/>
</dbReference>
<gene>
    <name evidence="6" type="ORF">DMH04_25850</name>
</gene>
<dbReference type="PROSITE" id="PS01117">
    <property type="entry name" value="HTH_MARR_1"/>
    <property type="match status" value="1"/>
</dbReference>
<dbReference type="InterPro" id="IPR036390">
    <property type="entry name" value="WH_DNA-bd_sf"/>
</dbReference>
<evidence type="ECO:0000256" key="4">
    <source>
        <dbReference type="SAM" id="MobiDB-lite"/>
    </source>
</evidence>
<dbReference type="PANTHER" id="PTHR33164">
    <property type="entry name" value="TRANSCRIPTIONAL REGULATOR, MARR FAMILY"/>
    <property type="match status" value="1"/>
</dbReference>
<dbReference type="AlphaFoldDB" id="A0A428Z5K0"/>
<dbReference type="EMBL" id="QHKI01000023">
    <property type="protein sequence ID" value="RSM82122.1"/>
    <property type="molecule type" value="Genomic_DNA"/>
</dbReference>
<comment type="caution">
    <text evidence="6">The sequence shown here is derived from an EMBL/GenBank/DDBJ whole genome shotgun (WGS) entry which is preliminary data.</text>
</comment>
<keyword evidence="3" id="KW-0804">Transcription</keyword>
<evidence type="ECO:0000313" key="6">
    <source>
        <dbReference type="EMBL" id="RSM82122.1"/>
    </source>
</evidence>
<evidence type="ECO:0000256" key="3">
    <source>
        <dbReference type="ARBA" id="ARBA00023163"/>
    </source>
</evidence>
<dbReference type="Proteomes" id="UP000287547">
    <property type="component" value="Unassembled WGS sequence"/>
</dbReference>
<sequence>MMQANQGDGMVATSSETTTTEAPTEAEIELGSRLGDAMMGLGRQWAAVSSQLSKFGIDKTSMLLLGALKQIGPVRSNALAEAVYSDPSTISRQVAALVKDGLIERRADPADGRASLLAVTDKGRALLDARHRQRSRSLARMLAHWSLEDRERFVELLERFVVDHERNIPNFIEEHAALMAGSKGEN</sequence>
<keyword evidence="1" id="KW-0805">Transcription regulation</keyword>
<evidence type="ECO:0000259" key="5">
    <source>
        <dbReference type="PROSITE" id="PS50995"/>
    </source>
</evidence>
<accession>A0A428Z5K0</accession>